<dbReference type="EMBL" id="CP016379">
    <property type="protein sequence ID" value="AZR73046.1"/>
    <property type="molecule type" value="Genomic_DNA"/>
</dbReference>
<keyword evidence="3" id="KW-1185">Reference proteome</keyword>
<dbReference type="AlphaFoldDB" id="A0A3Q9HPY0"/>
<keyword evidence="1" id="KW-0472">Membrane</keyword>
<dbReference type="KEGG" id="aft:BBF96_06320"/>
<evidence type="ECO:0000313" key="3">
    <source>
        <dbReference type="Proteomes" id="UP000267250"/>
    </source>
</evidence>
<proteinExistence type="predicted"/>
<dbReference type="Proteomes" id="UP000267250">
    <property type="component" value="Chromosome"/>
</dbReference>
<feature type="transmembrane region" description="Helical" evidence="1">
    <location>
        <begin position="288"/>
        <end position="308"/>
    </location>
</feature>
<keyword evidence="1" id="KW-1133">Transmembrane helix</keyword>
<reference evidence="2 3" key="1">
    <citation type="submission" date="2016-07" db="EMBL/GenBank/DDBJ databases">
        <title>Genome and transcriptome analysis of iron-reducing fermentative bacteria Anoxybacter fermentans.</title>
        <authorList>
            <person name="Zeng X."/>
            <person name="Shao Z."/>
        </authorList>
    </citation>
    <scope>NUCLEOTIDE SEQUENCE [LARGE SCALE GENOMIC DNA]</scope>
    <source>
        <strain evidence="2 3">DY22613</strain>
    </source>
</reference>
<evidence type="ECO:0000313" key="2">
    <source>
        <dbReference type="EMBL" id="AZR73046.1"/>
    </source>
</evidence>
<protein>
    <submittedName>
        <fullName evidence="2">Uncharacterized protein</fullName>
    </submittedName>
</protein>
<accession>A0A3Q9HPY0</accession>
<sequence length="347" mass="40793">MGITPSDIVEIMANLEDTLERYGIQIYPVDKELTDERVEGFDYEKIMKYKTKSYFFYSYSFYNHDLFAIEIIKKIRGKEVSKLEKVKAIFLTSDSKLAQYNFIENGHQKRFTISEVILDQLLTNVLWFKNPINNSNLPLHAVISMYANTLFVDDDLGIKFVKKLKKMKEENKLTDDDISIIFYNARVEEELLNLEGRMDIDEDFIDKIVQKAKVNYEEREDVFRLQQEENEILKRKNKEVLTYINSIKDRIDNDARKKAEVCFMAIKCTVIILLAVVIILSLNRVISLNIYIQCFIGLCSLLGIRFNFFDNLKIKLYEIFIKKLNKKYLEEGEGYLSQQEVATGKEE</sequence>
<feature type="transmembrane region" description="Helical" evidence="1">
    <location>
        <begin position="261"/>
        <end position="282"/>
    </location>
</feature>
<name>A0A3Q9HPY0_9FIRM</name>
<gene>
    <name evidence="2" type="ORF">BBF96_06320</name>
</gene>
<organism evidence="2 3">
    <name type="scientific">Anoxybacter fermentans</name>
    <dbReference type="NCBI Taxonomy" id="1323375"/>
    <lineage>
        <taxon>Bacteria</taxon>
        <taxon>Bacillati</taxon>
        <taxon>Bacillota</taxon>
        <taxon>Clostridia</taxon>
        <taxon>Halanaerobiales</taxon>
        <taxon>Anoxybacter</taxon>
    </lineage>
</organism>
<evidence type="ECO:0000256" key="1">
    <source>
        <dbReference type="SAM" id="Phobius"/>
    </source>
</evidence>
<keyword evidence="1" id="KW-0812">Transmembrane</keyword>